<gene>
    <name evidence="1" type="ORF">UY3_13065</name>
</gene>
<reference evidence="2" key="1">
    <citation type="journal article" date="2013" name="Nat. Genet.">
        <title>The draft genomes of soft-shell turtle and green sea turtle yield insights into the development and evolution of the turtle-specific body plan.</title>
        <authorList>
            <person name="Wang Z."/>
            <person name="Pascual-Anaya J."/>
            <person name="Zadissa A."/>
            <person name="Li W."/>
            <person name="Niimura Y."/>
            <person name="Huang Z."/>
            <person name="Li C."/>
            <person name="White S."/>
            <person name="Xiong Z."/>
            <person name="Fang D."/>
            <person name="Wang B."/>
            <person name="Ming Y."/>
            <person name="Chen Y."/>
            <person name="Zheng Y."/>
            <person name="Kuraku S."/>
            <person name="Pignatelli M."/>
            <person name="Herrero J."/>
            <person name="Beal K."/>
            <person name="Nozawa M."/>
            <person name="Li Q."/>
            <person name="Wang J."/>
            <person name="Zhang H."/>
            <person name="Yu L."/>
            <person name="Shigenobu S."/>
            <person name="Wang J."/>
            <person name="Liu J."/>
            <person name="Flicek P."/>
            <person name="Searle S."/>
            <person name="Wang J."/>
            <person name="Kuratani S."/>
            <person name="Yin Y."/>
            <person name="Aken B."/>
            <person name="Zhang G."/>
            <person name="Irie N."/>
        </authorList>
    </citation>
    <scope>NUCLEOTIDE SEQUENCE [LARGE SCALE GENOMIC DNA]</scope>
</reference>
<proteinExistence type="predicted"/>
<dbReference type="AlphaFoldDB" id="M7AYM1"/>
<accession>M7AYM1</accession>
<protein>
    <submittedName>
        <fullName evidence="1">Uncharacterized protein</fullName>
    </submittedName>
</protein>
<evidence type="ECO:0000313" key="2">
    <source>
        <dbReference type="Proteomes" id="UP000031443"/>
    </source>
</evidence>
<dbReference type="Gene3D" id="1.10.287.3160">
    <property type="match status" value="1"/>
</dbReference>
<dbReference type="Proteomes" id="UP000031443">
    <property type="component" value="Unassembled WGS sequence"/>
</dbReference>
<sequence>MAKIALPINSAIMDPAKTVWQTLTMAPPSCKRSDKKYYVPAKGAEFLFTHPSPNSLVVEAVYQREKHLAHTTAYDKDWKRLDLFW</sequence>
<dbReference type="EMBL" id="KB553792">
    <property type="protein sequence ID" value="EMP29814.1"/>
    <property type="molecule type" value="Genomic_DNA"/>
</dbReference>
<evidence type="ECO:0000313" key="1">
    <source>
        <dbReference type="EMBL" id="EMP29814.1"/>
    </source>
</evidence>
<name>M7AYM1_CHEMY</name>
<keyword evidence="2" id="KW-1185">Reference proteome</keyword>
<organism evidence="1 2">
    <name type="scientific">Chelonia mydas</name>
    <name type="common">Green sea-turtle</name>
    <name type="synonym">Chelonia agassizi</name>
    <dbReference type="NCBI Taxonomy" id="8469"/>
    <lineage>
        <taxon>Eukaryota</taxon>
        <taxon>Metazoa</taxon>
        <taxon>Chordata</taxon>
        <taxon>Craniata</taxon>
        <taxon>Vertebrata</taxon>
        <taxon>Euteleostomi</taxon>
        <taxon>Archelosauria</taxon>
        <taxon>Testudinata</taxon>
        <taxon>Testudines</taxon>
        <taxon>Cryptodira</taxon>
        <taxon>Durocryptodira</taxon>
        <taxon>Americhelydia</taxon>
        <taxon>Chelonioidea</taxon>
        <taxon>Cheloniidae</taxon>
        <taxon>Chelonia</taxon>
    </lineage>
</organism>